<evidence type="ECO:0000313" key="1">
    <source>
        <dbReference type="EMBL" id="KZP21849.1"/>
    </source>
</evidence>
<protein>
    <submittedName>
        <fullName evidence="1">Uncharacterized protein</fullName>
    </submittedName>
</protein>
<proteinExistence type="predicted"/>
<keyword evidence="2" id="KW-1185">Reference proteome</keyword>
<reference evidence="1 2" key="1">
    <citation type="journal article" date="2016" name="Mol. Biol. Evol.">
        <title>Comparative Genomics of Early-Diverging Mushroom-Forming Fungi Provides Insights into the Origins of Lignocellulose Decay Capabilities.</title>
        <authorList>
            <person name="Nagy L.G."/>
            <person name="Riley R."/>
            <person name="Tritt A."/>
            <person name="Adam C."/>
            <person name="Daum C."/>
            <person name="Floudas D."/>
            <person name="Sun H."/>
            <person name="Yadav J.S."/>
            <person name="Pangilinan J."/>
            <person name="Larsson K.H."/>
            <person name="Matsuura K."/>
            <person name="Barry K."/>
            <person name="Labutti K."/>
            <person name="Kuo R."/>
            <person name="Ohm R.A."/>
            <person name="Bhattacharya S.S."/>
            <person name="Shirouzu T."/>
            <person name="Yoshinaga Y."/>
            <person name="Martin F.M."/>
            <person name="Grigoriev I.V."/>
            <person name="Hibbett D.S."/>
        </authorList>
    </citation>
    <scope>NUCLEOTIDE SEQUENCE [LARGE SCALE GENOMIC DNA]</scope>
    <source>
        <strain evidence="1 2">CBS 109695</strain>
    </source>
</reference>
<name>A0A166KFA1_9AGAM</name>
<dbReference type="EMBL" id="KV417544">
    <property type="protein sequence ID" value="KZP21849.1"/>
    <property type="molecule type" value="Genomic_DNA"/>
</dbReference>
<evidence type="ECO:0000313" key="2">
    <source>
        <dbReference type="Proteomes" id="UP000076532"/>
    </source>
</evidence>
<accession>A0A166KFA1</accession>
<gene>
    <name evidence="1" type="ORF">FIBSPDRAFT_498014</name>
</gene>
<dbReference type="Proteomes" id="UP000076532">
    <property type="component" value="Unassembled WGS sequence"/>
</dbReference>
<sequence length="97" mass="10559">MKTILAFFEACLNSIRPASECASTPSELCIPAVSFDHHYPAHSACSPFLSVLSRLYLVLIPFPPVLSASPSISPVGSPSMYTLYPYTLSSYITYPII</sequence>
<dbReference type="AlphaFoldDB" id="A0A166KFA1"/>
<organism evidence="1 2">
    <name type="scientific">Athelia psychrophila</name>
    <dbReference type="NCBI Taxonomy" id="1759441"/>
    <lineage>
        <taxon>Eukaryota</taxon>
        <taxon>Fungi</taxon>
        <taxon>Dikarya</taxon>
        <taxon>Basidiomycota</taxon>
        <taxon>Agaricomycotina</taxon>
        <taxon>Agaricomycetes</taxon>
        <taxon>Agaricomycetidae</taxon>
        <taxon>Atheliales</taxon>
        <taxon>Atheliaceae</taxon>
        <taxon>Athelia</taxon>
    </lineage>
</organism>